<sequence>RIPPPLPSYVQDFPKSRTNRSVDTLFKDPKLLLDIALELSVDYGLDLSVKYIQNVLKKRVPSLIKDASKIHVKHALARAVLDAAEAFATAASKIIGTAVGVASKVYNIVAIVTFLIDIFDFFEYNRVLDKSKVDDFDHQLDLKFHKTEWIRDVEVTPLYFLDKVFLETDQSDRYRYASERIAEYLGALTASPEPVQLFHDEKGTNARSNVWYVYLHAVIVLFVMAAAFLYVDYFHYFCVGIFLLFLSAGTFR</sequence>
<evidence type="ECO:0000256" key="1">
    <source>
        <dbReference type="SAM" id="Phobius"/>
    </source>
</evidence>
<dbReference type="Pfam" id="PF04583">
    <property type="entry name" value="Baculo_p74"/>
    <property type="match status" value="1"/>
</dbReference>
<organism evidence="2 3">
    <name type="scientific">Araneus ventricosus</name>
    <name type="common">Orbweaver spider</name>
    <name type="synonym">Epeira ventricosa</name>
    <dbReference type="NCBI Taxonomy" id="182803"/>
    <lineage>
        <taxon>Eukaryota</taxon>
        <taxon>Metazoa</taxon>
        <taxon>Ecdysozoa</taxon>
        <taxon>Arthropoda</taxon>
        <taxon>Chelicerata</taxon>
        <taxon>Arachnida</taxon>
        <taxon>Araneae</taxon>
        <taxon>Araneomorphae</taxon>
        <taxon>Entelegynae</taxon>
        <taxon>Araneoidea</taxon>
        <taxon>Araneidae</taxon>
        <taxon>Araneus</taxon>
    </lineage>
</organism>
<dbReference type="AlphaFoldDB" id="A0A4Y2Q1L8"/>
<gene>
    <name evidence="2" type="ORF">AVEN_118076_1</name>
</gene>
<dbReference type="Proteomes" id="UP000499080">
    <property type="component" value="Unassembled WGS sequence"/>
</dbReference>
<feature type="transmembrane region" description="Helical" evidence="1">
    <location>
        <begin position="210"/>
        <end position="228"/>
    </location>
</feature>
<feature type="transmembrane region" description="Helical" evidence="1">
    <location>
        <begin position="234"/>
        <end position="251"/>
    </location>
</feature>
<name>A0A4Y2Q1L8_ARAVE</name>
<proteinExistence type="predicted"/>
<comment type="caution">
    <text evidence="2">The sequence shown here is derived from an EMBL/GenBank/DDBJ whole genome shotgun (WGS) entry which is preliminary data.</text>
</comment>
<protein>
    <submittedName>
        <fullName evidence="2">Uncharacterized protein</fullName>
    </submittedName>
</protein>
<reference evidence="2 3" key="1">
    <citation type="journal article" date="2019" name="Sci. Rep.">
        <title>Orb-weaving spider Araneus ventricosus genome elucidates the spidroin gene catalogue.</title>
        <authorList>
            <person name="Kono N."/>
            <person name="Nakamura H."/>
            <person name="Ohtoshi R."/>
            <person name="Moran D.A.P."/>
            <person name="Shinohara A."/>
            <person name="Yoshida Y."/>
            <person name="Fujiwara M."/>
            <person name="Mori M."/>
            <person name="Tomita M."/>
            <person name="Arakawa K."/>
        </authorList>
    </citation>
    <scope>NUCLEOTIDE SEQUENCE [LARGE SCALE GENOMIC DNA]</scope>
</reference>
<keyword evidence="3" id="KW-1185">Reference proteome</keyword>
<keyword evidence="1" id="KW-0812">Transmembrane</keyword>
<dbReference type="EMBL" id="BGPR01135700">
    <property type="protein sequence ID" value="GBN56226.1"/>
    <property type="molecule type" value="Genomic_DNA"/>
</dbReference>
<feature type="non-terminal residue" evidence="2">
    <location>
        <position position="1"/>
    </location>
</feature>
<dbReference type="GO" id="GO:0019058">
    <property type="term" value="P:viral life cycle"/>
    <property type="evidence" value="ECO:0007669"/>
    <property type="project" value="InterPro"/>
</dbReference>
<evidence type="ECO:0000313" key="2">
    <source>
        <dbReference type="EMBL" id="GBN56226.1"/>
    </source>
</evidence>
<keyword evidence="1" id="KW-0472">Membrane</keyword>
<evidence type="ECO:0000313" key="3">
    <source>
        <dbReference type="Proteomes" id="UP000499080"/>
    </source>
</evidence>
<accession>A0A4Y2Q1L8</accession>
<keyword evidence="1" id="KW-1133">Transmembrane helix</keyword>
<dbReference type="InterPro" id="IPR007663">
    <property type="entry name" value="Baculo_p74"/>
</dbReference>